<evidence type="ECO:0000256" key="4">
    <source>
        <dbReference type="ARBA" id="ARBA00022753"/>
    </source>
</evidence>
<feature type="domain" description="FIP-RBD" evidence="8">
    <location>
        <begin position="1037"/>
        <end position="1099"/>
    </location>
</feature>
<dbReference type="SMART" id="SM00239">
    <property type="entry name" value="C2"/>
    <property type="match status" value="1"/>
</dbReference>
<proteinExistence type="predicted"/>
<evidence type="ECO:0000313" key="9">
    <source>
        <dbReference type="EMBL" id="KAA0704364.1"/>
    </source>
</evidence>
<feature type="region of interest" description="Disordered" evidence="6">
    <location>
        <begin position="192"/>
        <end position="213"/>
    </location>
</feature>
<evidence type="ECO:0000313" key="10">
    <source>
        <dbReference type="Proteomes" id="UP000324632"/>
    </source>
</evidence>
<evidence type="ECO:0000256" key="5">
    <source>
        <dbReference type="ARBA" id="ARBA00022927"/>
    </source>
</evidence>
<feature type="compositionally biased region" description="Basic and acidic residues" evidence="6">
    <location>
        <begin position="890"/>
        <end position="903"/>
    </location>
</feature>
<dbReference type="AlphaFoldDB" id="A0A5A9N2U1"/>
<feature type="region of interest" description="Disordered" evidence="6">
    <location>
        <begin position="306"/>
        <end position="334"/>
    </location>
</feature>
<dbReference type="InterPro" id="IPR037245">
    <property type="entry name" value="FIP-RBD_C_sf"/>
</dbReference>
<feature type="compositionally biased region" description="Basic and acidic residues" evidence="6">
    <location>
        <begin position="356"/>
        <end position="446"/>
    </location>
</feature>
<sequence length="1106" mass="127172">MSLADQSQQWYPTSVQVTVLQARGLRIKGKNGTNDAYAIMRVAKEKFSTSVAEKSVAPVWKEEASFDLPLFHPNNAERCGLQVSVMHRALVGTDKTLGLAIVNLLELYDNKSRNKSEWFKLMDKSGKPDKDRGEVLLDIQFMKNNMTASMFDLSGVDKSRSRLGKLKDKLKGKKKDGMSDSASAIVPSVGQILTDSEGEEEADATPETKKKSKLKSLFAPKGLHRNISQSMSTLPTLPEKDSALSLSRSSGLNVESPEGKKKFKLFKHKRTDSSDSKVSQGAGSFLGQGTSQNNLCINGSHVYTEDQETRGSRAGSTLSLNSSGHGSMEDLRRGTNRKISTLSVDLQTQENPAVEMIKRQEEQRKQEEVRKRLEEERRRQIQEEEREEMRMEEERRRIEREEERKRIEREEERRRLEKMDEDRRRIEREETQMREMEEERRRTEREEEMVRLEKLEEEKRRMEREEERKRIEREMEERRRVEEEEMERIEEIARIKREHEEERKAEERNRAQERMREEEEKRIREGKATFENERMKREEETRRIEAETRRAEEEERLRKEKREAEERERGMAEEKERKERERSRLEKEKMELERKEKEEKMKMSRERKKAEEEERKLKAEEEKDEIEKKKKEQMNAIETRPEVKPRSARMNAGKKAEKADPIGSEYVLSTNGFEESFLLDENSEALSRSSKVSAVKPSSSVSGTVFSEASLPKTNPFLDDSDESGNTDNVSLGDGADRSETRRRAPMPPQNKTPREKDTNKRSESEDSGEPDIFSSRQDKRLAPSPPDVSKNIEVLNQERTSSQEDTDLFTSAVRTPKHSKGPAPAKPSLSLPEPKNRRILPHQNVTDRALFPDEASLMSDSYLDQPNKSQSAHDLENPLISVKPVLKLESNESRREDIEGTKKKSHAPLPPATTDDQKSTSQIDRRDQDGPLRNHSGLSPALKSRSTAASQAPETVQSHASGNRTLLRARVSPIDAQSISGQNYGDEPKRKGDAAVKPSRPHAVKPLSTIDNQQDFKENQDNITSAKFGEGVQVKIKAAEVKRAGPYAQLTHEELVNLLEKQKDQLSQRDAKIMEMEQYIDNLLVRVMEEQPSILMSLNSMKKSV</sequence>
<dbReference type="Gene3D" id="1.20.5.2440">
    <property type="match status" value="1"/>
</dbReference>
<organism evidence="9 10">
    <name type="scientific">Triplophysa tibetana</name>
    <dbReference type="NCBI Taxonomy" id="1572043"/>
    <lineage>
        <taxon>Eukaryota</taxon>
        <taxon>Metazoa</taxon>
        <taxon>Chordata</taxon>
        <taxon>Craniata</taxon>
        <taxon>Vertebrata</taxon>
        <taxon>Euteleostomi</taxon>
        <taxon>Actinopterygii</taxon>
        <taxon>Neopterygii</taxon>
        <taxon>Teleostei</taxon>
        <taxon>Ostariophysi</taxon>
        <taxon>Cypriniformes</taxon>
        <taxon>Nemacheilidae</taxon>
        <taxon>Triplophysa</taxon>
    </lineage>
</organism>
<dbReference type="PROSITE" id="PS51511">
    <property type="entry name" value="FIP_RBD"/>
    <property type="match status" value="1"/>
</dbReference>
<dbReference type="SUPFAM" id="SSF49562">
    <property type="entry name" value="C2 domain (Calcium/lipid-binding domain, CaLB)"/>
    <property type="match status" value="1"/>
</dbReference>
<dbReference type="InterPro" id="IPR000008">
    <property type="entry name" value="C2_dom"/>
</dbReference>
<keyword evidence="2" id="KW-0813">Transport</keyword>
<dbReference type="SUPFAM" id="SSF144270">
    <property type="entry name" value="Eferin C-derminal domain-like"/>
    <property type="match status" value="1"/>
</dbReference>
<dbReference type="GO" id="GO:0015031">
    <property type="term" value="P:protein transport"/>
    <property type="evidence" value="ECO:0007669"/>
    <property type="project" value="UniProtKB-KW"/>
</dbReference>
<accession>A0A5A9N2U1</accession>
<dbReference type="GO" id="GO:0045055">
    <property type="term" value="P:regulated exocytosis"/>
    <property type="evidence" value="ECO:0007669"/>
    <property type="project" value="TreeGrafter"/>
</dbReference>
<dbReference type="PANTHER" id="PTHR15746:SF25">
    <property type="entry name" value="CALPONIN HOMOLOGY DOMAIN-CONTAINING PROTEIN DDB_G0272472 ISOFORM X1"/>
    <property type="match status" value="1"/>
</dbReference>
<dbReference type="InterPro" id="IPR019018">
    <property type="entry name" value="Rab-bd_FIP-RBD"/>
</dbReference>
<name>A0A5A9N2U1_9TELE</name>
<keyword evidence="4" id="KW-0967">Endosome</keyword>
<dbReference type="Gene3D" id="2.60.40.150">
    <property type="entry name" value="C2 domain"/>
    <property type="match status" value="1"/>
</dbReference>
<evidence type="ECO:0000259" key="8">
    <source>
        <dbReference type="PROSITE" id="PS51511"/>
    </source>
</evidence>
<comment type="caution">
    <text evidence="9">The sequence shown here is derived from an EMBL/GenBank/DDBJ whole genome shotgun (WGS) entry which is preliminary data.</text>
</comment>
<evidence type="ECO:0000256" key="6">
    <source>
        <dbReference type="SAM" id="MobiDB-lite"/>
    </source>
</evidence>
<dbReference type="FunFam" id="2.60.40.150:FF:000070">
    <property type="entry name" value="rab11 family-interacting protein 2 isoform X1"/>
    <property type="match status" value="1"/>
</dbReference>
<feature type="compositionally biased region" description="Basic and acidic residues" evidence="6">
    <location>
        <begin position="753"/>
        <end position="765"/>
    </location>
</feature>
<protein>
    <submittedName>
        <fullName evidence="9">Rab11 family-interacting protein 2</fullName>
    </submittedName>
</protein>
<reference evidence="9 10" key="1">
    <citation type="journal article" date="2019" name="Mol. Ecol. Resour.">
        <title>Chromosome-level genome assembly of Triplophysa tibetana, a fish adapted to the harsh high-altitude environment of the Tibetan Plateau.</title>
        <authorList>
            <person name="Yang X."/>
            <person name="Liu H."/>
            <person name="Ma Z."/>
            <person name="Zou Y."/>
            <person name="Zou M."/>
            <person name="Mao Y."/>
            <person name="Li X."/>
            <person name="Wang H."/>
            <person name="Chen T."/>
            <person name="Wang W."/>
            <person name="Yang R."/>
        </authorList>
    </citation>
    <scope>NUCLEOTIDE SEQUENCE [LARGE SCALE GENOMIC DNA]</scope>
    <source>
        <strain evidence="9">TTIB1903HZAU</strain>
        <tissue evidence="9">Muscle</tissue>
    </source>
</reference>
<feature type="compositionally biased region" description="Polar residues" evidence="6">
    <location>
        <begin position="945"/>
        <end position="965"/>
    </location>
</feature>
<dbReference type="CDD" id="cd08682">
    <property type="entry name" value="C2_Rab11-FIP_classI"/>
    <property type="match status" value="1"/>
</dbReference>
<feature type="region of interest" description="Disordered" evidence="6">
    <location>
        <begin position="482"/>
        <end position="659"/>
    </location>
</feature>
<evidence type="ECO:0000256" key="3">
    <source>
        <dbReference type="ARBA" id="ARBA00022553"/>
    </source>
</evidence>
<dbReference type="EMBL" id="SOYY01000023">
    <property type="protein sequence ID" value="KAA0704364.1"/>
    <property type="molecule type" value="Genomic_DNA"/>
</dbReference>
<feature type="compositionally biased region" description="Basic and acidic residues" evidence="6">
    <location>
        <begin position="916"/>
        <end position="933"/>
    </location>
</feature>
<feature type="compositionally biased region" description="Polar residues" evidence="6">
    <location>
        <begin position="859"/>
        <end position="871"/>
    </location>
</feature>
<keyword evidence="3" id="KW-0597">Phosphoprotein</keyword>
<keyword evidence="10" id="KW-1185">Reference proteome</keyword>
<evidence type="ECO:0000259" key="7">
    <source>
        <dbReference type="PROSITE" id="PS50004"/>
    </source>
</evidence>
<feature type="domain" description="C2" evidence="7">
    <location>
        <begin position="1"/>
        <end position="119"/>
    </location>
</feature>
<dbReference type="Pfam" id="PF09457">
    <property type="entry name" value="RBD-FIP"/>
    <property type="match status" value="1"/>
</dbReference>
<dbReference type="PROSITE" id="PS50004">
    <property type="entry name" value="C2"/>
    <property type="match status" value="1"/>
</dbReference>
<dbReference type="GO" id="GO:0055037">
    <property type="term" value="C:recycling endosome"/>
    <property type="evidence" value="ECO:0007669"/>
    <property type="project" value="UniProtKB-SubCell"/>
</dbReference>
<feature type="region of interest" description="Disordered" evidence="6">
    <location>
        <begin position="682"/>
        <end position="1012"/>
    </location>
</feature>
<dbReference type="InterPro" id="IPR037789">
    <property type="entry name" value="FIP_classI"/>
</dbReference>
<feature type="compositionally biased region" description="Polar residues" evidence="6">
    <location>
        <begin position="314"/>
        <end position="325"/>
    </location>
</feature>
<dbReference type="PANTHER" id="PTHR15746">
    <property type="entry name" value="RAB11-RELATED"/>
    <property type="match status" value="1"/>
</dbReference>
<feature type="compositionally biased region" description="Low complexity" evidence="6">
    <location>
        <begin position="687"/>
        <end position="702"/>
    </location>
</feature>
<feature type="region of interest" description="Disordered" evidence="6">
    <location>
        <begin position="350"/>
        <end position="446"/>
    </location>
</feature>
<evidence type="ECO:0000256" key="1">
    <source>
        <dbReference type="ARBA" id="ARBA00004172"/>
    </source>
</evidence>
<evidence type="ECO:0000256" key="2">
    <source>
        <dbReference type="ARBA" id="ARBA00022448"/>
    </source>
</evidence>
<feature type="compositionally biased region" description="Basic and acidic residues" evidence="6">
    <location>
        <begin position="489"/>
        <end position="645"/>
    </location>
</feature>
<dbReference type="Pfam" id="PF00168">
    <property type="entry name" value="C2"/>
    <property type="match status" value="1"/>
</dbReference>
<keyword evidence="5" id="KW-0653">Protein transport</keyword>
<dbReference type="Proteomes" id="UP000324632">
    <property type="component" value="Chromosome 23"/>
</dbReference>
<dbReference type="InterPro" id="IPR035892">
    <property type="entry name" value="C2_domain_sf"/>
</dbReference>
<comment type="subcellular location">
    <subcellularLocation>
        <location evidence="1">Recycling endosome</location>
    </subcellularLocation>
</comment>
<gene>
    <name evidence="9" type="ORF">E1301_Tti020154</name>
</gene>
<dbReference type="GO" id="GO:0031267">
    <property type="term" value="F:small GTPase binding"/>
    <property type="evidence" value="ECO:0007669"/>
    <property type="project" value="InterPro"/>
</dbReference>